<accession>A0AAV3NPT7</accession>
<dbReference type="Proteomes" id="UP001454036">
    <property type="component" value="Unassembled WGS sequence"/>
</dbReference>
<dbReference type="EMBL" id="BAABME010000259">
    <property type="protein sequence ID" value="GAA0141229.1"/>
    <property type="molecule type" value="Genomic_DNA"/>
</dbReference>
<organism evidence="1 2">
    <name type="scientific">Lithospermum erythrorhizon</name>
    <name type="common">Purple gromwell</name>
    <name type="synonym">Lithospermum officinale var. erythrorhizon</name>
    <dbReference type="NCBI Taxonomy" id="34254"/>
    <lineage>
        <taxon>Eukaryota</taxon>
        <taxon>Viridiplantae</taxon>
        <taxon>Streptophyta</taxon>
        <taxon>Embryophyta</taxon>
        <taxon>Tracheophyta</taxon>
        <taxon>Spermatophyta</taxon>
        <taxon>Magnoliopsida</taxon>
        <taxon>eudicotyledons</taxon>
        <taxon>Gunneridae</taxon>
        <taxon>Pentapetalae</taxon>
        <taxon>asterids</taxon>
        <taxon>lamiids</taxon>
        <taxon>Boraginales</taxon>
        <taxon>Boraginaceae</taxon>
        <taxon>Boraginoideae</taxon>
        <taxon>Lithospermeae</taxon>
        <taxon>Lithospermum</taxon>
    </lineage>
</organism>
<sequence length="155" mass="16985">MVFNKDLFMCQKQQQNGVVCTKPRRAQGESFRASPLIQINNHHIEAYGVKAGNELVDLILSKDACGGKKPNFHVALSPPFYNGSPPTRASNPVIQDEQFRTSKLNMNPSMIEPLASSASRLSGGGCVPVRNQTLTPERRIEGFNSLNNCNVSTIV</sequence>
<reference evidence="1 2" key="1">
    <citation type="submission" date="2024-01" db="EMBL/GenBank/DDBJ databases">
        <title>The complete chloroplast genome sequence of Lithospermum erythrorhizon: insights into the phylogenetic relationship among Boraginaceae species and the maternal lineages of purple gromwells.</title>
        <authorList>
            <person name="Okada T."/>
            <person name="Watanabe K."/>
        </authorList>
    </citation>
    <scope>NUCLEOTIDE SEQUENCE [LARGE SCALE GENOMIC DNA]</scope>
</reference>
<proteinExistence type="predicted"/>
<dbReference type="PANTHER" id="PTHR33384">
    <property type="entry name" value="EXPRESSED PROTEIN"/>
    <property type="match status" value="1"/>
</dbReference>
<dbReference type="AlphaFoldDB" id="A0AAV3NPT7"/>
<evidence type="ECO:0000313" key="2">
    <source>
        <dbReference type="Proteomes" id="UP001454036"/>
    </source>
</evidence>
<evidence type="ECO:0000313" key="1">
    <source>
        <dbReference type="EMBL" id="GAA0141229.1"/>
    </source>
</evidence>
<comment type="caution">
    <text evidence="1">The sequence shown here is derived from an EMBL/GenBank/DDBJ whole genome shotgun (WGS) entry which is preliminary data.</text>
</comment>
<dbReference type="PANTHER" id="PTHR33384:SF22">
    <property type="match status" value="1"/>
</dbReference>
<protein>
    <submittedName>
        <fullName evidence="1">Uncharacterized protein</fullName>
    </submittedName>
</protein>
<gene>
    <name evidence="1" type="ORF">LIER_02421</name>
</gene>
<keyword evidence="2" id="KW-1185">Reference proteome</keyword>
<name>A0AAV3NPT7_LITER</name>